<evidence type="ECO:0000256" key="1">
    <source>
        <dbReference type="ARBA" id="ARBA00023015"/>
    </source>
</evidence>
<dbReference type="RefSeq" id="WP_030854454.1">
    <property type="nucleotide sequence ID" value="NZ_JBHYUY010000010.1"/>
</dbReference>
<dbReference type="InterPro" id="IPR036271">
    <property type="entry name" value="Tet_transcr_reg_TetR-rel_C_sf"/>
</dbReference>
<gene>
    <name evidence="7" type="ORF">AVW11_01550</name>
</gene>
<keyword evidence="1" id="KW-0805">Transcription regulation</keyword>
<dbReference type="InterPro" id="IPR009057">
    <property type="entry name" value="Homeodomain-like_sf"/>
</dbReference>
<dbReference type="Gene3D" id="1.10.357.10">
    <property type="entry name" value="Tetracycline Repressor, domain 2"/>
    <property type="match status" value="1"/>
</dbReference>
<keyword evidence="2 4" id="KW-0238">DNA-binding</keyword>
<feature type="compositionally biased region" description="Basic and acidic residues" evidence="5">
    <location>
        <begin position="1"/>
        <end position="10"/>
    </location>
</feature>
<organism evidence="7 8">
    <name type="scientific">Streptomyces amritsarensis</name>
    <dbReference type="NCBI Taxonomy" id="681158"/>
    <lineage>
        <taxon>Bacteria</taxon>
        <taxon>Bacillati</taxon>
        <taxon>Actinomycetota</taxon>
        <taxon>Actinomycetes</taxon>
        <taxon>Kitasatosporales</taxon>
        <taxon>Streptomycetaceae</taxon>
        <taxon>Streptomyces</taxon>
    </lineage>
</organism>
<dbReference type="SUPFAM" id="SSF48498">
    <property type="entry name" value="Tetracyclin repressor-like, C-terminal domain"/>
    <property type="match status" value="1"/>
</dbReference>
<evidence type="ECO:0000256" key="5">
    <source>
        <dbReference type="SAM" id="MobiDB-lite"/>
    </source>
</evidence>
<feature type="domain" description="HTH tetR-type" evidence="6">
    <location>
        <begin position="22"/>
        <end position="82"/>
    </location>
</feature>
<dbReference type="Pfam" id="PF02909">
    <property type="entry name" value="TetR_C_1"/>
    <property type="match status" value="1"/>
</dbReference>
<evidence type="ECO:0000256" key="2">
    <source>
        <dbReference type="ARBA" id="ARBA00023125"/>
    </source>
</evidence>
<protein>
    <submittedName>
        <fullName evidence="7">TetR family transcriptional regulator</fullName>
    </submittedName>
</protein>
<dbReference type="PANTHER" id="PTHR30055:SF151">
    <property type="entry name" value="TRANSCRIPTIONAL REGULATORY PROTEIN"/>
    <property type="match status" value="1"/>
</dbReference>
<dbReference type="InterPro" id="IPR001647">
    <property type="entry name" value="HTH_TetR"/>
</dbReference>
<evidence type="ECO:0000256" key="3">
    <source>
        <dbReference type="ARBA" id="ARBA00023163"/>
    </source>
</evidence>
<dbReference type="Pfam" id="PF00440">
    <property type="entry name" value="TetR_N"/>
    <property type="match status" value="1"/>
</dbReference>
<evidence type="ECO:0000259" key="6">
    <source>
        <dbReference type="PROSITE" id="PS50977"/>
    </source>
</evidence>
<dbReference type="PROSITE" id="PS50977">
    <property type="entry name" value="HTH_TETR_2"/>
    <property type="match status" value="1"/>
</dbReference>
<evidence type="ECO:0000313" key="7">
    <source>
        <dbReference type="EMBL" id="OLZ73790.1"/>
    </source>
</evidence>
<dbReference type="Proteomes" id="UP000187151">
    <property type="component" value="Unassembled WGS sequence"/>
</dbReference>
<name>A0ABX3GCZ0_9ACTN</name>
<dbReference type="PANTHER" id="PTHR30055">
    <property type="entry name" value="HTH-TYPE TRANSCRIPTIONAL REGULATOR RUTR"/>
    <property type="match status" value="1"/>
</dbReference>
<proteinExistence type="predicted"/>
<feature type="region of interest" description="Disordered" evidence="5">
    <location>
        <begin position="1"/>
        <end position="20"/>
    </location>
</feature>
<reference evidence="7 8" key="1">
    <citation type="submission" date="2016-01" db="EMBL/GenBank/DDBJ databases">
        <title>Streptomyces amritsarensis strain MTCC 11845 genome sequencing and assembly.</title>
        <authorList>
            <person name="Sharma D."/>
            <person name="Nair G.R."/>
            <person name="Kaur G."/>
            <person name="Manhas R.K."/>
            <person name="Mayilraj S."/>
        </authorList>
    </citation>
    <scope>NUCLEOTIDE SEQUENCE [LARGE SCALE GENOMIC DNA]</scope>
    <source>
        <strain evidence="7 8">MTCC 11845</strain>
    </source>
</reference>
<keyword evidence="3" id="KW-0804">Transcription</keyword>
<comment type="caution">
    <text evidence="7">The sequence shown here is derived from an EMBL/GenBank/DDBJ whole genome shotgun (WGS) entry which is preliminary data.</text>
</comment>
<sequence>MSERVIPEGGRKRRRPTKQGSVLSEQLIVETALRLVAQHGAEALSVRRLGAALGADPSALYRYFHNTDALLLALADEMIGRAQEGWRATGDWREDLRSMGLRIHACYLSHPQAAVLGAYRTTGRLHETRAVERILGILRSAGFPDAFAVRAYHAFVDQALAFAALDAAALALPKAAREADEAVWNSVYGRLSADTHPNIAAAFPLLAADMRDSGYPFALELMLDAMAALRPAAAEA</sequence>
<dbReference type="SUPFAM" id="SSF46689">
    <property type="entry name" value="Homeodomain-like"/>
    <property type="match status" value="1"/>
</dbReference>
<evidence type="ECO:0000313" key="8">
    <source>
        <dbReference type="Proteomes" id="UP000187151"/>
    </source>
</evidence>
<dbReference type="EMBL" id="MQUR01000002">
    <property type="protein sequence ID" value="OLZ73790.1"/>
    <property type="molecule type" value="Genomic_DNA"/>
</dbReference>
<keyword evidence="8" id="KW-1185">Reference proteome</keyword>
<dbReference type="Gene3D" id="1.10.10.60">
    <property type="entry name" value="Homeodomain-like"/>
    <property type="match status" value="1"/>
</dbReference>
<accession>A0ABX3GCZ0</accession>
<dbReference type="InterPro" id="IPR004111">
    <property type="entry name" value="Repressor_TetR_C"/>
</dbReference>
<evidence type="ECO:0000256" key="4">
    <source>
        <dbReference type="PROSITE-ProRule" id="PRU00335"/>
    </source>
</evidence>
<dbReference type="InterPro" id="IPR050109">
    <property type="entry name" value="HTH-type_TetR-like_transc_reg"/>
</dbReference>
<feature type="DNA-binding region" description="H-T-H motif" evidence="4">
    <location>
        <begin position="45"/>
        <end position="64"/>
    </location>
</feature>